<evidence type="ECO:0000313" key="3">
    <source>
        <dbReference type="Proteomes" id="UP000251891"/>
    </source>
</evidence>
<accession>A0A365H1Y7</accession>
<organism evidence="2 3">
    <name type="scientific">Actinomadura craniellae</name>
    <dbReference type="NCBI Taxonomy" id="2231787"/>
    <lineage>
        <taxon>Bacteria</taxon>
        <taxon>Bacillati</taxon>
        <taxon>Actinomycetota</taxon>
        <taxon>Actinomycetes</taxon>
        <taxon>Streptosporangiales</taxon>
        <taxon>Thermomonosporaceae</taxon>
        <taxon>Actinomadura</taxon>
    </lineage>
</organism>
<name>A0A365H1Y7_9ACTN</name>
<dbReference type="AlphaFoldDB" id="A0A365H1Y7"/>
<feature type="region of interest" description="Disordered" evidence="1">
    <location>
        <begin position="88"/>
        <end position="110"/>
    </location>
</feature>
<dbReference type="Proteomes" id="UP000251891">
    <property type="component" value="Unassembled WGS sequence"/>
</dbReference>
<evidence type="ECO:0000256" key="1">
    <source>
        <dbReference type="SAM" id="MobiDB-lite"/>
    </source>
</evidence>
<comment type="caution">
    <text evidence="2">The sequence shown here is derived from an EMBL/GenBank/DDBJ whole genome shotgun (WGS) entry which is preliminary data.</text>
</comment>
<evidence type="ECO:0000313" key="2">
    <source>
        <dbReference type="EMBL" id="RAY13107.1"/>
    </source>
</evidence>
<dbReference type="RefSeq" id="WP_111869801.1">
    <property type="nucleotide sequence ID" value="NZ_QLYX01000010.1"/>
</dbReference>
<dbReference type="OrthoDB" id="3540777at2"/>
<reference evidence="2 3" key="1">
    <citation type="submission" date="2018-06" db="EMBL/GenBank/DDBJ databases">
        <title>Actinomadura craniellae sp. nov. isolated from marine sponge Craniella sp.</title>
        <authorList>
            <person name="Li L."/>
            <person name="Xu Q.H."/>
            <person name="Lin H.W."/>
            <person name="Lu Y.H."/>
        </authorList>
    </citation>
    <scope>NUCLEOTIDE SEQUENCE [LARGE SCALE GENOMIC DNA]</scope>
    <source>
        <strain evidence="2 3">LHW63021</strain>
    </source>
</reference>
<sequence length="110" mass="11763">MTEQPGQVIEEAVRLFETLREKMRGDDTAAGDVWSRAVREEHPPGTAECRYCPICRAIAAARESGPDVVGQVLEAGRSLAAALREAAAAYERTRSTPPRAGADGDPIDIG</sequence>
<keyword evidence="3" id="KW-1185">Reference proteome</keyword>
<dbReference type="EMBL" id="QLYX01000010">
    <property type="protein sequence ID" value="RAY13107.1"/>
    <property type="molecule type" value="Genomic_DNA"/>
</dbReference>
<gene>
    <name evidence="2" type="ORF">DPM19_21680</name>
</gene>
<protein>
    <submittedName>
        <fullName evidence="2">Uncharacterized protein</fullName>
    </submittedName>
</protein>
<proteinExistence type="predicted"/>